<gene>
    <name evidence="17" type="ORF">DC094_16835</name>
</gene>
<evidence type="ECO:0000256" key="4">
    <source>
        <dbReference type="ARBA" id="ARBA00012653"/>
    </source>
</evidence>
<keyword evidence="9" id="KW-0378">Hydrolase</keyword>
<dbReference type="GO" id="GO:0005576">
    <property type="term" value="C:extracellular region"/>
    <property type="evidence" value="ECO:0007669"/>
    <property type="project" value="UniProtKB-SubCell"/>
</dbReference>
<dbReference type="GO" id="GO:0006508">
    <property type="term" value="P:proteolysis"/>
    <property type="evidence" value="ECO:0007669"/>
    <property type="project" value="UniProtKB-KW"/>
</dbReference>
<evidence type="ECO:0000259" key="16">
    <source>
        <dbReference type="Pfam" id="PF08453"/>
    </source>
</evidence>
<dbReference type="Pfam" id="PF08453">
    <property type="entry name" value="Peptidase_M9_N"/>
    <property type="match status" value="1"/>
</dbReference>
<dbReference type="PRINTS" id="PR00931">
    <property type="entry name" value="MICOLLPTASE"/>
</dbReference>
<evidence type="ECO:0000256" key="10">
    <source>
        <dbReference type="ARBA" id="ARBA00022833"/>
    </source>
</evidence>
<dbReference type="PANTHER" id="PTHR13062:SF9">
    <property type="entry name" value="MICROBIAL COLLAGENASE"/>
    <property type="match status" value="1"/>
</dbReference>
<evidence type="ECO:0000256" key="8">
    <source>
        <dbReference type="ARBA" id="ARBA00022729"/>
    </source>
</evidence>
<evidence type="ECO:0000256" key="13">
    <source>
        <dbReference type="PIRSR" id="PIRSR602169-1"/>
    </source>
</evidence>
<dbReference type="Gene3D" id="2.60.120.380">
    <property type="match status" value="2"/>
</dbReference>
<evidence type="ECO:0000256" key="7">
    <source>
        <dbReference type="ARBA" id="ARBA00022723"/>
    </source>
</evidence>
<dbReference type="InterPro" id="IPR013661">
    <property type="entry name" value="Peptidase_M9_N_dom"/>
</dbReference>
<keyword evidence="11" id="KW-0482">Metalloprotease</keyword>
<reference evidence="17 18" key="1">
    <citation type="submission" date="2018-04" db="EMBL/GenBank/DDBJ databases">
        <title>Thalassorhabdus spongiae gen. nov., sp. nov., isolated from a marine sponge in South-West Iceland.</title>
        <authorList>
            <person name="Knobloch S."/>
            <person name="Daussin A."/>
            <person name="Johannsson R."/>
            <person name="Marteinsson V.T."/>
        </authorList>
    </citation>
    <scope>NUCLEOTIDE SEQUENCE [LARGE SCALE GENOMIC DNA]</scope>
    <source>
        <strain evidence="17 18">Hp12</strain>
    </source>
</reference>
<dbReference type="Gene3D" id="3.40.30.160">
    <property type="entry name" value="Collagenase ColT, N-terminal domain"/>
    <property type="match status" value="1"/>
</dbReference>
<comment type="cofactor">
    <cofactor evidence="2">
        <name>Zn(2+)</name>
        <dbReference type="ChEBI" id="CHEBI:29105"/>
    </cofactor>
</comment>
<organism evidence="17 18">
    <name type="scientific">Pelagibaculum spongiae</name>
    <dbReference type="NCBI Taxonomy" id="2080658"/>
    <lineage>
        <taxon>Bacteria</taxon>
        <taxon>Pseudomonadati</taxon>
        <taxon>Pseudomonadota</taxon>
        <taxon>Gammaproteobacteria</taxon>
        <taxon>Oceanospirillales</taxon>
        <taxon>Pelagibaculum</taxon>
    </lineage>
</organism>
<keyword evidence="8 14" id="KW-0732">Signal</keyword>
<dbReference type="GO" id="GO:0004222">
    <property type="term" value="F:metalloendopeptidase activity"/>
    <property type="evidence" value="ECO:0007669"/>
    <property type="project" value="UniProtKB-EC"/>
</dbReference>
<dbReference type="Gene3D" id="1.10.390.20">
    <property type="match status" value="1"/>
</dbReference>
<evidence type="ECO:0000256" key="5">
    <source>
        <dbReference type="ARBA" id="ARBA00022525"/>
    </source>
</evidence>
<feature type="domain" description="Peptidase C-terminal archaeal/bacterial" evidence="15">
    <location>
        <begin position="651"/>
        <end position="716"/>
    </location>
</feature>
<dbReference type="GO" id="GO:0008270">
    <property type="term" value="F:zinc ion binding"/>
    <property type="evidence" value="ECO:0007669"/>
    <property type="project" value="InterPro"/>
</dbReference>
<evidence type="ECO:0000256" key="14">
    <source>
        <dbReference type="SAM" id="SignalP"/>
    </source>
</evidence>
<evidence type="ECO:0000256" key="11">
    <source>
        <dbReference type="ARBA" id="ARBA00023049"/>
    </source>
</evidence>
<name>A0A2V1GRG6_9GAMM</name>
<evidence type="ECO:0000256" key="3">
    <source>
        <dbReference type="ARBA" id="ARBA00004613"/>
    </source>
</evidence>
<feature type="chain" id="PRO_5015874441" description="microbial collagenase" evidence="14">
    <location>
        <begin position="25"/>
        <end position="863"/>
    </location>
</feature>
<dbReference type="EMBL" id="QDDL01000008">
    <property type="protein sequence ID" value="PVZ66363.1"/>
    <property type="molecule type" value="Genomic_DNA"/>
</dbReference>
<dbReference type="AlphaFoldDB" id="A0A2V1GRG6"/>
<evidence type="ECO:0000259" key="15">
    <source>
        <dbReference type="Pfam" id="PF04151"/>
    </source>
</evidence>
<dbReference type="Pfam" id="PF01752">
    <property type="entry name" value="Peptidase_M9"/>
    <property type="match status" value="1"/>
</dbReference>
<keyword evidence="10" id="KW-0862">Zinc</keyword>
<proteinExistence type="predicted"/>
<comment type="catalytic activity">
    <reaction evidence="1">
        <text>Digestion of native collagen in the triple helical region at Xaa-|-Gly bonds. With synthetic peptides, a preference is shown for Gly at P3 and P1', Pro and Ala at P2 and P2', and hydroxyproline, Ala or Arg at P3'.</text>
        <dbReference type="EC" id="3.4.24.3"/>
    </reaction>
</comment>
<evidence type="ECO:0000256" key="1">
    <source>
        <dbReference type="ARBA" id="ARBA00000424"/>
    </source>
</evidence>
<keyword evidence="12" id="KW-0865">Zymogen</keyword>
<keyword evidence="7" id="KW-0479">Metal-binding</keyword>
<protein>
    <recommendedName>
        <fullName evidence="4">microbial collagenase</fullName>
        <ecNumber evidence="4">3.4.24.3</ecNumber>
    </recommendedName>
</protein>
<dbReference type="EC" id="3.4.24.3" evidence="4"/>
<evidence type="ECO:0000256" key="12">
    <source>
        <dbReference type="ARBA" id="ARBA00023145"/>
    </source>
</evidence>
<dbReference type="InterPro" id="IPR002169">
    <property type="entry name" value="Peptidase_M9A/M9B"/>
</dbReference>
<sequence>MEDRMRKLLIPIVLTSLLASGVNAQPIEAGHPEPFNLEEKPPIKLLLKNPQQPSFLVNPVQQSNILQQITPQALQLNSAQAVASCNSDDFASRSGSDLTDFIRQAPIDCVNDLFSLSGMMAYQVFRESQMVSVANSMAQQSLSYQGNNDQGIEQLVLFLRAGYYVQFYKADDVGQYGGNLKNSIRQALDNYFASDSYPLVNDDHGNVLREAIILIDSSGENARYLFIVKDMLARFNQQFADSWYMRAATNSVFTVLFRGHYNDDFKTKIFSDQSVINSLQQFIATHNNMIGSDGEFLLNNAARELGRFLKHYQLKSMLRPMVKSLLDNYSFANGPGIWVGAAEMADYYDSSQCNYYGVCNFKQQLAAQILPINHSCSNSVVIRAQQMTSQQLSDSCDELVAQGDYFHNKLQTGQQPVAGDMNSSLEVVVFNSADDYQTYSGTLFGNYTNNGGIYLEGTPSDANNQARFIAYEATWLPDFQVWNLRHEYVHYLDGRFNMKGGFSDYLTADTIWWLEGLGEYIDKKNFNDTAIDLARTREFGLSSIFKNDYNSDSDRVYRWGYLAVRFMFERHPDVVNQILGYFRNGDYAGYNNYLNARLTNYDSEWMDWLLEVESTVGDGSDNNGENPAIEVLNDGDMRVISSASSLELPEFKVVVPQGTQQLVIHIESGTGDADLYLRHNAQVTVDQWDYRPWINGNNETITVDNPAAGEWFIMVAPYNPFTNVQLSVSLTKDDNGGGDNNGGDDPLAELPNVCATQDSKTFIPKLQNEQDMAACVAGNQIVYGYFFVPMGVDKVTIKIGHGSGNAGFYYKDQSYPSTANYDEHMNVGGANEEVILNDPSNYRYHYFLFTAGHQNTSIQIIME</sequence>
<keyword evidence="18" id="KW-1185">Reference proteome</keyword>
<feature type="domain" description="Peptidase M9 collagenase N-terminal" evidence="16">
    <location>
        <begin position="85"/>
        <end position="266"/>
    </location>
</feature>
<dbReference type="PANTHER" id="PTHR13062">
    <property type="entry name" value="COLLAGENASE"/>
    <property type="match status" value="1"/>
</dbReference>
<evidence type="ECO:0000313" key="18">
    <source>
        <dbReference type="Proteomes" id="UP000244906"/>
    </source>
</evidence>
<comment type="subcellular location">
    <subcellularLocation>
        <location evidence="3">Secreted</location>
    </subcellularLocation>
</comment>
<dbReference type="Proteomes" id="UP000244906">
    <property type="component" value="Unassembled WGS sequence"/>
</dbReference>
<evidence type="ECO:0000256" key="9">
    <source>
        <dbReference type="ARBA" id="ARBA00022801"/>
    </source>
</evidence>
<dbReference type="InterPro" id="IPR007280">
    <property type="entry name" value="Peptidase_C_arc/bac"/>
</dbReference>
<keyword evidence="6" id="KW-0645">Protease</keyword>
<evidence type="ECO:0000313" key="17">
    <source>
        <dbReference type="EMBL" id="PVZ66363.1"/>
    </source>
</evidence>
<evidence type="ECO:0000256" key="2">
    <source>
        <dbReference type="ARBA" id="ARBA00001947"/>
    </source>
</evidence>
<comment type="caution">
    <text evidence="17">The sequence shown here is derived from an EMBL/GenBank/DDBJ whole genome shotgun (WGS) entry which is preliminary data.</text>
</comment>
<keyword evidence="5" id="KW-0964">Secreted</keyword>
<evidence type="ECO:0000256" key="6">
    <source>
        <dbReference type="ARBA" id="ARBA00022670"/>
    </source>
</evidence>
<feature type="signal peptide" evidence="14">
    <location>
        <begin position="1"/>
        <end position="24"/>
    </location>
</feature>
<dbReference type="Pfam" id="PF04151">
    <property type="entry name" value="PPC"/>
    <property type="match status" value="1"/>
</dbReference>
<feature type="active site" evidence="13">
    <location>
        <position position="487"/>
    </location>
</feature>
<accession>A0A2V1GRG6</accession>